<proteinExistence type="predicted"/>
<dbReference type="AlphaFoldDB" id="A0A0D9XPR7"/>
<name>A0A0D9XPR7_9ORYZ</name>
<evidence type="ECO:0000313" key="3">
    <source>
        <dbReference type="EnsemblPlants" id="LPERR11G04480.1"/>
    </source>
</evidence>
<keyword evidence="4" id="KW-1185">Reference proteome</keyword>
<dbReference type="EnsemblPlants" id="LPERR11G04480.1">
    <property type="protein sequence ID" value="LPERR11G04480.1"/>
    <property type="gene ID" value="LPERR11G04480"/>
</dbReference>
<feature type="region of interest" description="Disordered" evidence="2">
    <location>
        <begin position="1"/>
        <end position="26"/>
    </location>
</feature>
<reference evidence="4" key="2">
    <citation type="submission" date="2013-12" db="EMBL/GenBank/DDBJ databases">
        <authorList>
            <person name="Yu Y."/>
            <person name="Lee S."/>
            <person name="de Baynast K."/>
            <person name="Wissotski M."/>
            <person name="Liu L."/>
            <person name="Talag J."/>
            <person name="Goicoechea J."/>
            <person name="Angelova A."/>
            <person name="Jetty R."/>
            <person name="Kudrna D."/>
            <person name="Golser W."/>
            <person name="Rivera L."/>
            <person name="Zhang J."/>
            <person name="Wing R."/>
        </authorList>
    </citation>
    <scope>NUCLEOTIDE SEQUENCE</scope>
</reference>
<evidence type="ECO:0000256" key="2">
    <source>
        <dbReference type="SAM" id="MobiDB-lite"/>
    </source>
</evidence>
<feature type="compositionally biased region" description="Basic and acidic residues" evidence="2">
    <location>
        <begin position="14"/>
        <end position="26"/>
    </location>
</feature>
<reference evidence="3 4" key="1">
    <citation type="submission" date="2012-08" db="EMBL/GenBank/DDBJ databases">
        <title>Oryza genome evolution.</title>
        <authorList>
            <person name="Wing R.A."/>
        </authorList>
    </citation>
    <scope>NUCLEOTIDE SEQUENCE</scope>
</reference>
<dbReference type="Proteomes" id="UP000032180">
    <property type="component" value="Chromosome 11"/>
</dbReference>
<keyword evidence="1" id="KW-0175">Coiled coil</keyword>
<accession>A0A0D9XPR7</accession>
<dbReference type="Gramene" id="LPERR11G04480.1">
    <property type="protein sequence ID" value="LPERR11G04480.1"/>
    <property type="gene ID" value="LPERR11G04480"/>
</dbReference>
<reference evidence="3" key="3">
    <citation type="submission" date="2015-04" db="UniProtKB">
        <authorList>
            <consortium name="EnsemblPlants"/>
        </authorList>
    </citation>
    <scope>IDENTIFICATION</scope>
</reference>
<sequence>MEAEAAVEQAGLSDSDKTQSDEVVKATDDVDLDDMLRLTRLLADSSRLAQKVIERSQTKDVQLRRASSLIEGAEAAHKEAAWLRGQDSLKAKTELEERHRKLQEDYCSLQDTLKEKERLTQDLAAAKHANKQIQAESKVKLEAARKEHDKLSADFEGFKAASVEEVAKLKADVEGAKNVSAQLMTGIEPILDEFFPDSVGAHGQDSAKAIDLLQSVPKKMKSLVSESAHLVCRHTLALTKSFYPNIILELIEAGFAAGTTADSAAQLLDEHEGLSRSIVKDVIDSDSEKSDEEQA</sequence>
<protein>
    <submittedName>
        <fullName evidence="3">Uncharacterized protein</fullName>
    </submittedName>
</protein>
<evidence type="ECO:0000256" key="1">
    <source>
        <dbReference type="SAM" id="Coils"/>
    </source>
</evidence>
<organism evidence="3 4">
    <name type="scientific">Leersia perrieri</name>
    <dbReference type="NCBI Taxonomy" id="77586"/>
    <lineage>
        <taxon>Eukaryota</taxon>
        <taxon>Viridiplantae</taxon>
        <taxon>Streptophyta</taxon>
        <taxon>Embryophyta</taxon>
        <taxon>Tracheophyta</taxon>
        <taxon>Spermatophyta</taxon>
        <taxon>Magnoliopsida</taxon>
        <taxon>Liliopsida</taxon>
        <taxon>Poales</taxon>
        <taxon>Poaceae</taxon>
        <taxon>BOP clade</taxon>
        <taxon>Oryzoideae</taxon>
        <taxon>Oryzeae</taxon>
        <taxon>Oryzinae</taxon>
        <taxon>Leersia</taxon>
    </lineage>
</organism>
<evidence type="ECO:0000313" key="4">
    <source>
        <dbReference type="Proteomes" id="UP000032180"/>
    </source>
</evidence>
<feature type="coiled-coil region" evidence="1">
    <location>
        <begin position="109"/>
        <end position="161"/>
    </location>
</feature>